<organism evidence="1 2">
    <name type="scientific">Trifolium pratense</name>
    <name type="common">Red clover</name>
    <dbReference type="NCBI Taxonomy" id="57577"/>
    <lineage>
        <taxon>Eukaryota</taxon>
        <taxon>Viridiplantae</taxon>
        <taxon>Streptophyta</taxon>
        <taxon>Embryophyta</taxon>
        <taxon>Tracheophyta</taxon>
        <taxon>Spermatophyta</taxon>
        <taxon>Magnoliopsida</taxon>
        <taxon>eudicotyledons</taxon>
        <taxon>Gunneridae</taxon>
        <taxon>Pentapetalae</taxon>
        <taxon>rosids</taxon>
        <taxon>fabids</taxon>
        <taxon>Fabales</taxon>
        <taxon>Fabaceae</taxon>
        <taxon>Papilionoideae</taxon>
        <taxon>50 kb inversion clade</taxon>
        <taxon>NPAAA clade</taxon>
        <taxon>Hologalegina</taxon>
        <taxon>IRL clade</taxon>
        <taxon>Trifolieae</taxon>
        <taxon>Trifolium</taxon>
    </lineage>
</organism>
<gene>
    <name evidence="1" type="ORF">MILVUS5_LOCUS26136</name>
</gene>
<protein>
    <submittedName>
        <fullName evidence="1">Uncharacterized protein</fullName>
    </submittedName>
</protein>
<dbReference type="EMBL" id="CASHSV030000311">
    <property type="protein sequence ID" value="CAJ2660115.1"/>
    <property type="molecule type" value="Genomic_DNA"/>
</dbReference>
<sequence>MEEDQNETEPPNSDPLLNQQTPEIGNVNDSALSSLNFEYSSWDVCVLCAAGAVSSIVLRSSLGTFTRREGHFEIMSLTPTDKPGSFFASFADTNTGRVFGGVVVGSLIASGPLHLNVSDFKQSKEILKKNSANSSASGNSGSEVHRMLLTGESSGSSSLKTSEPLPTETTDHDTLPAGGGVSDNVSINPANAQNMNSASQNQ</sequence>
<keyword evidence="2" id="KW-1185">Reference proteome</keyword>
<reference evidence="1" key="1">
    <citation type="submission" date="2023-10" db="EMBL/GenBank/DDBJ databases">
        <authorList>
            <person name="Rodriguez Cubillos JULIANA M."/>
            <person name="De Vega J."/>
        </authorList>
    </citation>
    <scope>NUCLEOTIDE SEQUENCE</scope>
</reference>
<dbReference type="Proteomes" id="UP001177021">
    <property type="component" value="Unassembled WGS sequence"/>
</dbReference>
<comment type="caution">
    <text evidence="1">The sequence shown here is derived from an EMBL/GenBank/DDBJ whole genome shotgun (WGS) entry which is preliminary data.</text>
</comment>
<accession>A0ACB0KV76</accession>
<name>A0ACB0KV76_TRIPR</name>
<proteinExistence type="predicted"/>
<evidence type="ECO:0000313" key="2">
    <source>
        <dbReference type="Proteomes" id="UP001177021"/>
    </source>
</evidence>
<evidence type="ECO:0000313" key="1">
    <source>
        <dbReference type="EMBL" id="CAJ2660115.1"/>
    </source>
</evidence>